<protein>
    <submittedName>
        <fullName evidence="2">Uncharacterized protein</fullName>
    </submittedName>
</protein>
<gene>
    <name evidence="2" type="ORF">HMPREF0682_1672</name>
</gene>
<dbReference type="EMBL" id="ACVN02000164">
    <property type="protein sequence ID" value="ERK56071.1"/>
    <property type="molecule type" value="Genomic_DNA"/>
</dbReference>
<evidence type="ECO:0000256" key="1">
    <source>
        <dbReference type="SAM" id="MobiDB-lite"/>
    </source>
</evidence>
<reference evidence="2" key="1">
    <citation type="submission" date="2013-08" db="EMBL/GenBank/DDBJ databases">
        <authorList>
            <person name="Durkin A.S."/>
            <person name="Haft D.R."/>
            <person name="McCorrison J."/>
            <person name="Torralba M."/>
            <person name="Gillis M."/>
            <person name="Haft D.H."/>
            <person name="Methe B."/>
            <person name="Sutton G."/>
            <person name="Nelson K.E."/>
        </authorList>
    </citation>
    <scope>NUCLEOTIDE SEQUENCE [LARGE SCALE GENOMIC DNA]</scope>
    <source>
        <strain evidence="2">F0233</strain>
    </source>
</reference>
<keyword evidence="3" id="KW-1185">Reference proteome</keyword>
<feature type="compositionally biased region" description="Gly residues" evidence="1">
    <location>
        <begin position="1"/>
        <end position="10"/>
    </location>
</feature>
<sequence>MAEGASGGRQGPPIERAPVGRRAGSPRTGSDARTTPDAY</sequence>
<name>U2QHV8_9ACTN</name>
<accession>U2QHV8</accession>
<feature type="region of interest" description="Disordered" evidence="1">
    <location>
        <begin position="1"/>
        <end position="39"/>
    </location>
</feature>
<proteinExistence type="predicted"/>
<dbReference type="AlphaFoldDB" id="U2QHV8"/>
<evidence type="ECO:0000313" key="3">
    <source>
        <dbReference type="Proteomes" id="UP000017052"/>
    </source>
</evidence>
<organism evidence="2 3">
    <name type="scientific">Propionibacterium acidifaciens F0233</name>
    <dbReference type="NCBI Taxonomy" id="553198"/>
    <lineage>
        <taxon>Bacteria</taxon>
        <taxon>Bacillati</taxon>
        <taxon>Actinomycetota</taxon>
        <taxon>Actinomycetes</taxon>
        <taxon>Propionibacteriales</taxon>
        <taxon>Propionibacteriaceae</taxon>
        <taxon>Propionibacterium</taxon>
    </lineage>
</organism>
<comment type="caution">
    <text evidence="2">The sequence shown here is derived from an EMBL/GenBank/DDBJ whole genome shotgun (WGS) entry which is preliminary data.</text>
</comment>
<evidence type="ECO:0000313" key="2">
    <source>
        <dbReference type="EMBL" id="ERK56071.1"/>
    </source>
</evidence>
<dbReference type="Proteomes" id="UP000017052">
    <property type="component" value="Unassembled WGS sequence"/>
</dbReference>